<accession>A0A0W0ZGU4</accession>
<sequence length="267" mass="30508">MGIENIEISNNLEIKAIVDGKELTELPDDLFIPPDALEVLLDSFSGPLDLLLYLIRKQNIDILDIPIVSITKQYLHYIQLMECRRLELAADYLLMAAMLAEIKSRLLLPAPPTSDDEEEEDPRMALVRRLQAYEQIKIAAELLDALPRQERDHFIIQVAPSELERIVVHPEVQLEDLIEAMKSLLQREEQISHHQVSREALSVRERMSHILLQLQEHKVLEFNQLFSAKEGRIGLVVSLLAILELARQSLIVITQNEAFSPIHLQAA</sequence>
<dbReference type="STRING" id="947033.Lste_1268"/>
<evidence type="ECO:0000313" key="4">
    <source>
        <dbReference type="Proteomes" id="UP000054926"/>
    </source>
</evidence>
<comment type="function">
    <text evidence="2">Participates in chromosomal partition during cell division. May act via the formation of a condensin-like complex containing Smc and ScpB that pull DNA away from mid-cell into both cell halves.</text>
</comment>
<keyword evidence="4" id="KW-1185">Reference proteome</keyword>
<keyword evidence="2" id="KW-0159">Chromosome partition</keyword>
<dbReference type="PATRIC" id="fig|947033.5.peg.1352"/>
<dbReference type="OrthoDB" id="9811016at2"/>
<comment type="similarity">
    <text evidence="2">Belongs to the ScpA family.</text>
</comment>
<proteinExistence type="inferred from homology"/>
<name>A0A0W0ZGU4_9GAMM</name>
<dbReference type="Proteomes" id="UP000054926">
    <property type="component" value="Unassembled WGS sequence"/>
</dbReference>
<keyword evidence="2" id="KW-0131">Cell cycle</keyword>
<dbReference type="RefSeq" id="WP_058510229.1">
    <property type="nucleotide sequence ID" value="NZ_DAIOMV010000001.1"/>
</dbReference>
<dbReference type="GO" id="GO:0051301">
    <property type="term" value="P:cell division"/>
    <property type="evidence" value="ECO:0007669"/>
    <property type="project" value="UniProtKB-KW"/>
</dbReference>
<dbReference type="GO" id="GO:0005737">
    <property type="term" value="C:cytoplasm"/>
    <property type="evidence" value="ECO:0007669"/>
    <property type="project" value="UniProtKB-SubCell"/>
</dbReference>
<dbReference type="Pfam" id="PF02616">
    <property type="entry name" value="SMC_ScpA"/>
    <property type="match status" value="1"/>
</dbReference>
<dbReference type="HAMAP" id="MF_01805">
    <property type="entry name" value="ScpA"/>
    <property type="match status" value="1"/>
</dbReference>
<reference evidence="3 4" key="1">
    <citation type="submission" date="2015-11" db="EMBL/GenBank/DDBJ databases">
        <title>Genomic analysis of 38 Legionella species identifies large and diverse effector repertoires.</title>
        <authorList>
            <person name="Burstein D."/>
            <person name="Amaro F."/>
            <person name="Zusman T."/>
            <person name="Lifshitz Z."/>
            <person name="Cohen O."/>
            <person name="Gilbert J.A."/>
            <person name="Pupko T."/>
            <person name="Shuman H.A."/>
            <person name="Segal G."/>
        </authorList>
    </citation>
    <scope>NUCLEOTIDE SEQUENCE [LARGE SCALE GENOMIC DNA]</scope>
    <source>
        <strain evidence="3 4">IMVS3376</strain>
    </source>
</reference>
<evidence type="ECO:0000256" key="1">
    <source>
        <dbReference type="ARBA" id="ARBA00044777"/>
    </source>
</evidence>
<comment type="subcellular location">
    <subcellularLocation>
        <location evidence="2">Cytoplasm</location>
    </subcellularLocation>
    <text evidence="2">Associated with two foci at the outer edges of the nucleoid region in young cells, and at four foci within both cell halves in older cells.</text>
</comment>
<dbReference type="InterPro" id="IPR003768">
    <property type="entry name" value="ScpA"/>
</dbReference>
<dbReference type="EMBL" id="LNYY01000019">
    <property type="protein sequence ID" value="KTD68110.1"/>
    <property type="molecule type" value="Genomic_DNA"/>
</dbReference>
<comment type="subunit">
    <text evidence="2">Component of a cohesin-like complex composed of ScpA, ScpB and the Smc homodimer, in which ScpA and ScpB bind to the head domain of Smc. The presence of the three proteins is required for the association of the complex with DNA.</text>
</comment>
<dbReference type="AlphaFoldDB" id="A0A0W0ZGU4"/>
<dbReference type="GO" id="GO:0006260">
    <property type="term" value="P:DNA replication"/>
    <property type="evidence" value="ECO:0007669"/>
    <property type="project" value="UniProtKB-UniRule"/>
</dbReference>
<keyword evidence="2" id="KW-0963">Cytoplasm</keyword>
<comment type="caution">
    <text evidence="3">The sequence shown here is derived from an EMBL/GenBank/DDBJ whole genome shotgun (WGS) entry which is preliminary data.</text>
</comment>
<organism evidence="3 4">
    <name type="scientific">Legionella steelei</name>
    <dbReference type="NCBI Taxonomy" id="947033"/>
    <lineage>
        <taxon>Bacteria</taxon>
        <taxon>Pseudomonadati</taxon>
        <taxon>Pseudomonadota</taxon>
        <taxon>Gammaproteobacteria</taxon>
        <taxon>Legionellales</taxon>
        <taxon>Legionellaceae</taxon>
        <taxon>Legionella</taxon>
    </lineage>
</organism>
<evidence type="ECO:0000313" key="3">
    <source>
        <dbReference type="EMBL" id="KTD68110.1"/>
    </source>
</evidence>
<evidence type="ECO:0000256" key="2">
    <source>
        <dbReference type="HAMAP-Rule" id="MF_01805"/>
    </source>
</evidence>
<dbReference type="Gene3D" id="6.10.250.2410">
    <property type="match status" value="1"/>
</dbReference>
<dbReference type="GO" id="GO:0007059">
    <property type="term" value="P:chromosome segregation"/>
    <property type="evidence" value="ECO:0007669"/>
    <property type="project" value="UniProtKB-UniRule"/>
</dbReference>
<gene>
    <name evidence="2 3" type="primary">scpA</name>
    <name evidence="3" type="ORF">Lste_1268</name>
</gene>
<protein>
    <recommendedName>
        <fullName evidence="1 2">Segregation and condensation protein A</fullName>
    </recommendedName>
</protein>
<dbReference type="PANTHER" id="PTHR33969:SF2">
    <property type="entry name" value="SEGREGATION AND CONDENSATION PROTEIN A"/>
    <property type="match status" value="1"/>
</dbReference>
<keyword evidence="2" id="KW-0132">Cell division</keyword>
<dbReference type="PANTHER" id="PTHR33969">
    <property type="entry name" value="SEGREGATION AND CONDENSATION PROTEIN A"/>
    <property type="match status" value="1"/>
</dbReference>